<dbReference type="GO" id="GO:0009094">
    <property type="term" value="P:L-phenylalanine biosynthetic process"/>
    <property type="evidence" value="ECO:0007669"/>
    <property type="project" value="UniProtKB-KW"/>
</dbReference>
<dbReference type="InterPro" id="IPR018528">
    <property type="entry name" value="Preph_deHydtase_CS"/>
</dbReference>
<dbReference type="Pfam" id="PF01842">
    <property type="entry name" value="ACT"/>
    <property type="match status" value="1"/>
</dbReference>
<comment type="catalytic activity">
    <reaction evidence="8 9">
        <text>prephenate + H(+) = 3-phenylpyruvate + CO2 + H2O</text>
        <dbReference type="Rhea" id="RHEA:21648"/>
        <dbReference type="ChEBI" id="CHEBI:15377"/>
        <dbReference type="ChEBI" id="CHEBI:15378"/>
        <dbReference type="ChEBI" id="CHEBI:16526"/>
        <dbReference type="ChEBI" id="CHEBI:18005"/>
        <dbReference type="ChEBI" id="CHEBI:29934"/>
        <dbReference type="EC" id="4.2.1.51"/>
    </reaction>
</comment>
<dbReference type="SUPFAM" id="SSF53850">
    <property type="entry name" value="Periplasmic binding protein-like II"/>
    <property type="match status" value="1"/>
</dbReference>
<dbReference type="InterPro" id="IPR001086">
    <property type="entry name" value="Preph_deHydtase"/>
</dbReference>
<dbReference type="EC" id="4.2.1.51" evidence="2 9"/>
<feature type="domain" description="ACT" evidence="11">
    <location>
        <begin position="192"/>
        <end position="265"/>
    </location>
</feature>
<dbReference type="GO" id="GO:0004664">
    <property type="term" value="F:prephenate dehydratase activity"/>
    <property type="evidence" value="ECO:0007669"/>
    <property type="project" value="UniProtKB-UniRule"/>
</dbReference>
<evidence type="ECO:0000256" key="4">
    <source>
        <dbReference type="ARBA" id="ARBA00022605"/>
    </source>
</evidence>
<dbReference type="PANTHER" id="PTHR21022:SF19">
    <property type="entry name" value="PREPHENATE DEHYDRATASE-RELATED"/>
    <property type="match status" value="1"/>
</dbReference>
<dbReference type="GO" id="GO:0005737">
    <property type="term" value="C:cytoplasm"/>
    <property type="evidence" value="ECO:0007669"/>
    <property type="project" value="TreeGrafter"/>
</dbReference>
<dbReference type="InterPro" id="IPR045865">
    <property type="entry name" value="ACT-like_dom_sf"/>
</dbReference>
<evidence type="ECO:0000256" key="5">
    <source>
        <dbReference type="ARBA" id="ARBA00023141"/>
    </source>
</evidence>
<dbReference type="FunFam" id="3.40.190.10:FF:000034">
    <property type="entry name" value="Chorismate mutase/prephenate dehydratase"/>
    <property type="match status" value="1"/>
</dbReference>
<dbReference type="PROSITE" id="PS51671">
    <property type="entry name" value="ACT"/>
    <property type="match status" value="1"/>
</dbReference>
<keyword evidence="5 9" id="KW-0057">Aromatic amino acid biosynthesis</keyword>
<evidence type="ECO:0000256" key="9">
    <source>
        <dbReference type="RuleBase" id="RU361254"/>
    </source>
</evidence>
<evidence type="ECO:0000256" key="3">
    <source>
        <dbReference type="ARBA" id="ARBA00021872"/>
    </source>
</evidence>
<reference evidence="12" key="1">
    <citation type="submission" date="2020-10" db="EMBL/GenBank/DDBJ databases">
        <authorList>
            <person name="Gilroy R."/>
        </authorList>
    </citation>
    <scope>NUCLEOTIDE SEQUENCE</scope>
    <source>
        <strain evidence="12">CHK195-15760</strain>
    </source>
</reference>
<dbReference type="CDD" id="cd13633">
    <property type="entry name" value="PBP2_Sa-PDT_like"/>
    <property type="match status" value="1"/>
</dbReference>
<dbReference type="PROSITE" id="PS00858">
    <property type="entry name" value="PREPHENATE_DEHYDR_2"/>
    <property type="match status" value="1"/>
</dbReference>
<evidence type="ECO:0000256" key="8">
    <source>
        <dbReference type="ARBA" id="ARBA00047848"/>
    </source>
</evidence>
<comment type="caution">
    <text evidence="12">The sequence shown here is derived from an EMBL/GenBank/DDBJ whole genome shotgun (WGS) entry which is preliminary data.</text>
</comment>
<comment type="pathway">
    <text evidence="1 9">Amino-acid biosynthesis; L-phenylalanine biosynthesis; phenylpyruvate from prephenate: step 1/1.</text>
</comment>
<evidence type="ECO:0000256" key="2">
    <source>
        <dbReference type="ARBA" id="ARBA00013147"/>
    </source>
</evidence>
<evidence type="ECO:0000313" key="12">
    <source>
        <dbReference type="EMBL" id="HIU51859.1"/>
    </source>
</evidence>
<proteinExistence type="predicted"/>
<dbReference type="Gene3D" id="3.30.70.260">
    <property type="match status" value="1"/>
</dbReference>
<evidence type="ECO:0000256" key="1">
    <source>
        <dbReference type="ARBA" id="ARBA00004741"/>
    </source>
</evidence>
<gene>
    <name evidence="9 12" type="primary">pheA</name>
    <name evidence="12" type="ORF">IAB70_04475</name>
</gene>
<dbReference type="CDD" id="cd04905">
    <property type="entry name" value="ACT_CM-PDT"/>
    <property type="match status" value="1"/>
</dbReference>
<dbReference type="PANTHER" id="PTHR21022">
    <property type="entry name" value="PREPHENATE DEHYDRATASE P PROTEIN"/>
    <property type="match status" value="1"/>
</dbReference>
<feature type="domain" description="Prephenate dehydratase" evidence="10">
    <location>
        <begin position="2"/>
        <end position="180"/>
    </location>
</feature>
<evidence type="ECO:0000256" key="6">
    <source>
        <dbReference type="ARBA" id="ARBA00023222"/>
    </source>
</evidence>
<dbReference type="PROSITE" id="PS51171">
    <property type="entry name" value="PREPHENATE_DEHYDR_3"/>
    <property type="match status" value="1"/>
</dbReference>
<dbReference type="Gene3D" id="3.40.190.10">
    <property type="entry name" value="Periplasmic binding protein-like II"/>
    <property type="match status" value="2"/>
</dbReference>
<keyword evidence="6 9" id="KW-0584">Phenylalanine biosynthesis</keyword>
<protein>
    <recommendedName>
        <fullName evidence="3 9">Prephenate dehydratase</fullName>
        <shortName evidence="9">PDT</shortName>
        <ecNumber evidence="2 9">4.2.1.51</ecNumber>
    </recommendedName>
</protein>
<evidence type="ECO:0000259" key="11">
    <source>
        <dbReference type="PROSITE" id="PS51671"/>
    </source>
</evidence>
<keyword evidence="4 9" id="KW-0028">Amino-acid biosynthesis</keyword>
<dbReference type="SUPFAM" id="SSF55021">
    <property type="entry name" value="ACT-like"/>
    <property type="match status" value="1"/>
</dbReference>
<dbReference type="AlphaFoldDB" id="A0A9D1S947"/>
<dbReference type="NCBIfam" id="NF008865">
    <property type="entry name" value="PRK11898.1"/>
    <property type="match status" value="1"/>
</dbReference>
<dbReference type="Pfam" id="PF00800">
    <property type="entry name" value="PDT"/>
    <property type="match status" value="1"/>
</dbReference>
<dbReference type="InterPro" id="IPR002912">
    <property type="entry name" value="ACT_dom"/>
</dbReference>
<evidence type="ECO:0000256" key="7">
    <source>
        <dbReference type="ARBA" id="ARBA00023239"/>
    </source>
</evidence>
<name>A0A9D1S947_9FIRM</name>
<organism evidence="12 13">
    <name type="scientific">Candidatus Merdicola faecigallinarum</name>
    <dbReference type="NCBI Taxonomy" id="2840862"/>
    <lineage>
        <taxon>Bacteria</taxon>
        <taxon>Bacillati</taxon>
        <taxon>Bacillota</taxon>
        <taxon>Clostridia</taxon>
        <taxon>Candidatus Merdicola</taxon>
    </lineage>
</organism>
<reference evidence="12" key="2">
    <citation type="journal article" date="2021" name="PeerJ">
        <title>Extensive microbial diversity within the chicken gut microbiome revealed by metagenomics and culture.</title>
        <authorList>
            <person name="Gilroy R."/>
            <person name="Ravi A."/>
            <person name="Getino M."/>
            <person name="Pursley I."/>
            <person name="Horton D.L."/>
            <person name="Alikhan N.F."/>
            <person name="Baker D."/>
            <person name="Gharbi K."/>
            <person name="Hall N."/>
            <person name="Watson M."/>
            <person name="Adriaenssens E.M."/>
            <person name="Foster-Nyarko E."/>
            <person name="Jarju S."/>
            <person name="Secka A."/>
            <person name="Antonio M."/>
            <person name="Oren A."/>
            <person name="Chaudhuri R.R."/>
            <person name="La Ragione R."/>
            <person name="Hildebrand F."/>
            <person name="Pallen M.J."/>
        </authorList>
    </citation>
    <scope>NUCLEOTIDE SEQUENCE</scope>
    <source>
        <strain evidence="12">CHK195-15760</strain>
    </source>
</reference>
<accession>A0A9D1S947</accession>
<evidence type="ECO:0000259" key="10">
    <source>
        <dbReference type="PROSITE" id="PS51171"/>
    </source>
</evidence>
<sequence length="266" mass="30692">MKIGYLGPKGTFSYEVCTEYCCENMQMVEYKTIPDCIFALETGEVDESIVPIENSLQGCVTDAIDTLIKYESIKVKDEILLEIKQNLMSNKNCTLEEIKKVYSHPQALAQCRNFLEKHLLLEKIIPVESTALAAKKVSEENETSACICNISCQKEYHLNLLKKSIQDNNFNKTKFWVLSKKGNEKTERTKMSMLFSVKDKPGALYNVLKIFNEYHLNLTKIESRPAKTVLGEYIFWIDVTIENHNEEKAIQEIKNMEIYTRILGKY</sequence>
<dbReference type="Proteomes" id="UP000824093">
    <property type="component" value="Unassembled WGS sequence"/>
</dbReference>
<keyword evidence="7 9" id="KW-0456">Lyase</keyword>
<evidence type="ECO:0000313" key="13">
    <source>
        <dbReference type="Proteomes" id="UP000824093"/>
    </source>
</evidence>
<dbReference type="EMBL" id="DVNH01000029">
    <property type="protein sequence ID" value="HIU51859.1"/>
    <property type="molecule type" value="Genomic_DNA"/>
</dbReference>